<gene>
    <name evidence="2" type="ORF">INR99_07890</name>
</gene>
<feature type="chain" id="PRO_5035154304" evidence="1">
    <location>
        <begin position="19"/>
        <end position="103"/>
    </location>
</feature>
<comment type="caution">
    <text evidence="2">The sequence shown here is derived from an EMBL/GenBank/DDBJ whole genome shotgun (WGS) entry which is preliminary data.</text>
</comment>
<reference evidence="2 3" key="1">
    <citation type="submission" date="2020-10" db="EMBL/GenBank/DDBJ databases">
        <title>The genome sequence of Chitinilyticum litopenaei 4Y14.</title>
        <authorList>
            <person name="Liu Y."/>
        </authorList>
    </citation>
    <scope>NUCLEOTIDE SEQUENCE [LARGE SCALE GENOMIC DNA]</scope>
    <source>
        <strain evidence="2 3">4Y14</strain>
    </source>
</reference>
<proteinExistence type="predicted"/>
<dbReference type="Pfam" id="PF26624">
    <property type="entry name" value="DUF8200"/>
    <property type="match status" value="1"/>
</dbReference>
<dbReference type="RefSeq" id="WP_194115775.1">
    <property type="nucleotide sequence ID" value="NZ_JADFUA010000003.1"/>
</dbReference>
<dbReference type="EMBL" id="JADFUA010000003">
    <property type="protein sequence ID" value="MBE9609267.1"/>
    <property type="molecule type" value="Genomic_DNA"/>
</dbReference>
<evidence type="ECO:0000313" key="2">
    <source>
        <dbReference type="EMBL" id="MBE9609267.1"/>
    </source>
</evidence>
<name>A0A8J7FKC1_9NEIS</name>
<keyword evidence="1" id="KW-0732">Signal</keyword>
<evidence type="ECO:0000313" key="3">
    <source>
        <dbReference type="Proteomes" id="UP000604481"/>
    </source>
</evidence>
<sequence>MSRLLLSLLLAASLPAFAGNPDTEVHTWYAGTTFSGTVNTFGLSWQCSGGTCQLTGPYGRGLNMKVCRELARQVGPLEYYYNDAGMTWSKSENAALLKQCNAR</sequence>
<dbReference type="InterPro" id="IPR058513">
    <property type="entry name" value="DUF8200"/>
</dbReference>
<dbReference type="Proteomes" id="UP000604481">
    <property type="component" value="Unassembled WGS sequence"/>
</dbReference>
<organism evidence="2 3">
    <name type="scientific">Chitinilyticum piscinae</name>
    <dbReference type="NCBI Taxonomy" id="2866724"/>
    <lineage>
        <taxon>Bacteria</taxon>
        <taxon>Pseudomonadati</taxon>
        <taxon>Pseudomonadota</taxon>
        <taxon>Betaproteobacteria</taxon>
        <taxon>Neisseriales</taxon>
        <taxon>Chitinibacteraceae</taxon>
        <taxon>Chitinilyticum</taxon>
    </lineage>
</organism>
<keyword evidence="3" id="KW-1185">Reference proteome</keyword>
<evidence type="ECO:0000256" key="1">
    <source>
        <dbReference type="SAM" id="SignalP"/>
    </source>
</evidence>
<protein>
    <submittedName>
        <fullName evidence="2">Uncharacterized protein</fullName>
    </submittedName>
</protein>
<accession>A0A8J7FKC1</accession>
<feature type="signal peptide" evidence="1">
    <location>
        <begin position="1"/>
        <end position="18"/>
    </location>
</feature>
<dbReference type="AlphaFoldDB" id="A0A8J7FKC1"/>